<dbReference type="OrthoDB" id="9988029at2759"/>
<dbReference type="PANTHER" id="PTHR13183">
    <property type="entry name" value="AXONEMAL INNER ARM DYNEIN LIGHT CHAIN 28"/>
    <property type="match status" value="1"/>
</dbReference>
<dbReference type="Proteomes" id="UP000663832">
    <property type="component" value="Unassembled WGS sequence"/>
</dbReference>
<dbReference type="AlphaFoldDB" id="A0A814IA25"/>
<evidence type="ECO:0000256" key="5">
    <source>
        <dbReference type="SAM" id="Coils"/>
    </source>
</evidence>
<keyword evidence="1" id="KW-0243">Dynein</keyword>
<keyword evidence="3" id="KW-0505">Motor protein</keyword>
<dbReference type="GO" id="GO:0005930">
    <property type="term" value="C:axoneme"/>
    <property type="evidence" value="ECO:0007669"/>
    <property type="project" value="TreeGrafter"/>
</dbReference>
<accession>A0A814IA25</accession>
<protein>
    <submittedName>
        <fullName evidence="6">Uncharacterized protein</fullName>
    </submittedName>
</protein>
<proteinExistence type="inferred from homology"/>
<dbReference type="GO" id="GO:0030286">
    <property type="term" value="C:dynein complex"/>
    <property type="evidence" value="ECO:0007669"/>
    <property type="project" value="UniProtKB-KW"/>
</dbReference>
<reference evidence="6" key="1">
    <citation type="submission" date="2021-02" db="EMBL/GenBank/DDBJ databases">
        <authorList>
            <person name="Nowell W R."/>
        </authorList>
    </citation>
    <scope>NUCLEOTIDE SEQUENCE</scope>
</reference>
<gene>
    <name evidence="6" type="ORF">QVE165_LOCUS16094</name>
</gene>
<organism evidence="6 7">
    <name type="scientific">Adineta steineri</name>
    <dbReference type="NCBI Taxonomy" id="433720"/>
    <lineage>
        <taxon>Eukaryota</taxon>
        <taxon>Metazoa</taxon>
        <taxon>Spiralia</taxon>
        <taxon>Gnathifera</taxon>
        <taxon>Rotifera</taxon>
        <taxon>Eurotatoria</taxon>
        <taxon>Bdelloidea</taxon>
        <taxon>Adinetida</taxon>
        <taxon>Adinetidae</taxon>
        <taxon>Adineta</taxon>
    </lineage>
</organism>
<comment type="caution">
    <text evidence="6">The sequence shown here is derived from an EMBL/GenBank/DDBJ whole genome shotgun (WGS) entry which is preliminary data.</text>
</comment>
<evidence type="ECO:0000313" key="6">
    <source>
        <dbReference type="EMBL" id="CAF1022709.1"/>
    </source>
</evidence>
<evidence type="ECO:0000256" key="1">
    <source>
        <dbReference type="ARBA" id="ARBA00023017"/>
    </source>
</evidence>
<dbReference type="InterPro" id="IPR019347">
    <property type="entry name" value="Axonemal_dynein_light_chain"/>
</dbReference>
<dbReference type="PANTHER" id="PTHR13183:SF0">
    <property type="entry name" value="AXONEMAL DYNEIN LIGHT INTERMEDIATE POLYPEPTIDE 1"/>
    <property type="match status" value="1"/>
</dbReference>
<name>A0A814IA25_9BILA</name>
<evidence type="ECO:0000256" key="4">
    <source>
        <dbReference type="ARBA" id="ARBA00038114"/>
    </source>
</evidence>
<feature type="coiled-coil region" evidence="5">
    <location>
        <begin position="197"/>
        <end position="224"/>
    </location>
</feature>
<evidence type="ECO:0000256" key="2">
    <source>
        <dbReference type="ARBA" id="ARBA00023054"/>
    </source>
</evidence>
<keyword evidence="7" id="KW-1185">Reference proteome</keyword>
<keyword evidence="2 5" id="KW-0175">Coiled coil</keyword>
<evidence type="ECO:0000256" key="3">
    <source>
        <dbReference type="ARBA" id="ARBA00023175"/>
    </source>
</evidence>
<dbReference type="Pfam" id="PF10211">
    <property type="entry name" value="Ax_dynein_light"/>
    <property type="match status" value="1"/>
</dbReference>
<comment type="similarity">
    <text evidence="4">Belongs to the inner dynein arm light chain family.</text>
</comment>
<sequence>MSCSHRQLSYQSNDIIYRKTSLLQYESPRLFVNHDISNTDYKKICRATISPSVQPISFYDNKLNLFDPYSDFCRPADILDFLFPPIELFNKTNHKYILCVSRNPATKTDVYHLERQLNHRLKLSHANEVGLCNHRREIYNECFDELIRQVTIECSERGILLSRICNTYRQMIKDYSNNNLSANAYAIRTYLLNEQIKKNLNNQIEHLEYDIEQLKKQLINSEDHFENILKFYTKLKSSNQYRYQTINTIVPLELQQLRTTNKLLKQELENVLLKKLNLDIPDRITKNNEDEFENIMK</sequence>
<dbReference type="GO" id="GO:0045504">
    <property type="term" value="F:dynein heavy chain binding"/>
    <property type="evidence" value="ECO:0007669"/>
    <property type="project" value="TreeGrafter"/>
</dbReference>
<evidence type="ECO:0000313" key="7">
    <source>
        <dbReference type="Proteomes" id="UP000663832"/>
    </source>
</evidence>
<dbReference type="EMBL" id="CAJNOM010000089">
    <property type="protein sequence ID" value="CAF1022709.1"/>
    <property type="molecule type" value="Genomic_DNA"/>
</dbReference>